<dbReference type="Pfam" id="PF00294">
    <property type="entry name" value="PfkB"/>
    <property type="match status" value="1"/>
</dbReference>
<reference evidence="3" key="1">
    <citation type="submission" date="2018-02" db="EMBL/GenBank/DDBJ databases">
        <authorList>
            <person name="Hausmann B."/>
        </authorList>
    </citation>
    <scope>NUCLEOTIDE SEQUENCE [LARGE SCALE GENOMIC DNA]</scope>
    <source>
        <strain evidence="3">Peat soil MAG SbA5</strain>
    </source>
</reference>
<proteinExistence type="predicted"/>
<dbReference type="InterPro" id="IPR029056">
    <property type="entry name" value="Ribokinase-like"/>
</dbReference>
<protein>
    <submittedName>
        <fullName evidence="2">Sugar kinase, ribokinase</fullName>
    </submittedName>
</protein>
<sequence>MNHGIFVGLSTIDVVYGVDKFPSANTKVAAQSQTVFVGGPATNAAVTFSRLGGKGALVTVAGRHALVNVLREDLQRYSVQLIDLNPQFDAEPAISSIFVDKKGNRNVVSANATRIPSPPAQVDRNLLEQARVILVDGHSMQACQAWAGAAKAKGKPVVLDGGSWKDGSDELLKSIHTAICSADFLPPDCKSKDDVIQYLQKCGVANIAISDGASAIQFVSGTSSGTLSVPEVEVVDTMGAGDILHGAYCFFVSMGRGFIESLAEAAKIAADSCRYAGTREWMNHLAALEL</sequence>
<dbReference type="InterPro" id="IPR052562">
    <property type="entry name" value="Ketohexokinase-related"/>
</dbReference>
<accession>A0A2N9LAI6</accession>
<keyword evidence="2" id="KW-0418">Kinase</keyword>
<dbReference type="PANTHER" id="PTHR42774">
    <property type="entry name" value="PHOSPHOTRANSFERASE SYSTEM TRANSPORT PROTEIN"/>
    <property type="match status" value="1"/>
</dbReference>
<evidence type="ECO:0000313" key="2">
    <source>
        <dbReference type="EMBL" id="SPE20270.1"/>
    </source>
</evidence>
<dbReference type="OrthoDB" id="9813569at2"/>
<dbReference type="EMBL" id="OKRB01000085">
    <property type="protein sequence ID" value="SPE20270.1"/>
    <property type="molecule type" value="Genomic_DNA"/>
</dbReference>
<feature type="domain" description="Carbohydrate kinase PfkB" evidence="1">
    <location>
        <begin position="6"/>
        <end position="280"/>
    </location>
</feature>
<keyword evidence="2" id="KW-0808">Transferase</keyword>
<dbReference type="Gene3D" id="3.40.1190.20">
    <property type="match status" value="1"/>
</dbReference>
<gene>
    <name evidence="2" type="ORF">SBA5_290124</name>
</gene>
<dbReference type="GO" id="GO:0016301">
    <property type="term" value="F:kinase activity"/>
    <property type="evidence" value="ECO:0007669"/>
    <property type="project" value="UniProtKB-KW"/>
</dbReference>
<evidence type="ECO:0000313" key="3">
    <source>
        <dbReference type="Proteomes" id="UP000239735"/>
    </source>
</evidence>
<dbReference type="SUPFAM" id="SSF53613">
    <property type="entry name" value="Ribokinase-like"/>
    <property type="match status" value="1"/>
</dbReference>
<dbReference type="InterPro" id="IPR011611">
    <property type="entry name" value="PfkB_dom"/>
</dbReference>
<dbReference type="AlphaFoldDB" id="A0A2N9LAI6"/>
<organism evidence="2 3">
    <name type="scientific">Candidatus Sulfuritelmatomonas gaucii</name>
    <dbReference type="NCBI Taxonomy" id="2043161"/>
    <lineage>
        <taxon>Bacteria</taxon>
        <taxon>Pseudomonadati</taxon>
        <taxon>Acidobacteriota</taxon>
        <taxon>Terriglobia</taxon>
        <taxon>Terriglobales</taxon>
        <taxon>Acidobacteriaceae</taxon>
        <taxon>Candidatus Sulfuritelmatomonas</taxon>
    </lineage>
</organism>
<dbReference type="Proteomes" id="UP000239735">
    <property type="component" value="Unassembled WGS sequence"/>
</dbReference>
<name>A0A2N9LAI6_9BACT</name>
<dbReference type="PANTHER" id="PTHR42774:SF3">
    <property type="entry name" value="KETOHEXOKINASE"/>
    <property type="match status" value="1"/>
</dbReference>
<evidence type="ECO:0000259" key="1">
    <source>
        <dbReference type="Pfam" id="PF00294"/>
    </source>
</evidence>